<dbReference type="PANTHER" id="PTHR12616:SF8">
    <property type="entry name" value="VACUOLAR PROTEIN SORTING-ASSOCIATED PROTEIN 8 HOMOLOG"/>
    <property type="match status" value="1"/>
</dbReference>
<feature type="region of interest" description="Disordered" evidence="3">
    <location>
        <begin position="320"/>
        <end position="339"/>
    </location>
</feature>
<dbReference type="SMART" id="SM00320">
    <property type="entry name" value="WD40"/>
    <property type="match status" value="2"/>
</dbReference>
<dbReference type="OrthoDB" id="289913at2759"/>
<feature type="region of interest" description="Disordered" evidence="3">
    <location>
        <begin position="394"/>
        <end position="417"/>
    </location>
</feature>
<protein>
    <recommendedName>
        <fullName evidence="8">Vacuolar protein sorting-associated protein 8 homolog</fullName>
    </recommendedName>
</protein>
<dbReference type="GO" id="GO:0034058">
    <property type="term" value="P:endosomal vesicle fusion"/>
    <property type="evidence" value="ECO:0007669"/>
    <property type="project" value="TreeGrafter"/>
</dbReference>
<feature type="region of interest" description="Disordered" evidence="3">
    <location>
        <begin position="66"/>
        <end position="113"/>
    </location>
</feature>
<accession>A0A9E7EIU0</accession>
<keyword evidence="2" id="KW-0853">WD repeat</keyword>
<feature type="region of interest" description="Disordered" evidence="3">
    <location>
        <begin position="209"/>
        <end position="233"/>
    </location>
</feature>
<dbReference type="Pfam" id="PF23556">
    <property type="entry name" value="TPR_Vps41"/>
    <property type="match status" value="1"/>
</dbReference>
<keyword evidence="7" id="KW-1185">Reference proteome</keyword>
<dbReference type="EMBL" id="CP097502">
    <property type="protein sequence ID" value="URD77037.1"/>
    <property type="molecule type" value="Genomic_DNA"/>
</dbReference>
<dbReference type="Proteomes" id="UP001055439">
    <property type="component" value="Chromosome 1"/>
</dbReference>
<feature type="region of interest" description="Disordered" evidence="3">
    <location>
        <begin position="1896"/>
        <end position="1920"/>
    </location>
</feature>
<dbReference type="Gene3D" id="2.130.10.10">
    <property type="entry name" value="YVTN repeat-like/Quinoprotein amine dehydrogenase"/>
    <property type="match status" value="1"/>
</dbReference>
<dbReference type="SUPFAM" id="SSF50978">
    <property type="entry name" value="WD40 repeat-like"/>
    <property type="match status" value="1"/>
</dbReference>
<dbReference type="Pfam" id="PF23410">
    <property type="entry name" value="Beta-prop_VPS8"/>
    <property type="match status" value="1"/>
</dbReference>
<feature type="region of interest" description="Disordered" evidence="3">
    <location>
        <begin position="1966"/>
        <end position="1987"/>
    </location>
</feature>
<dbReference type="InterPro" id="IPR059070">
    <property type="entry name" value="TPR_VPS8_2"/>
</dbReference>
<feature type="compositionally biased region" description="Acidic residues" evidence="3">
    <location>
        <begin position="402"/>
        <end position="417"/>
    </location>
</feature>
<dbReference type="InterPro" id="IPR015943">
    <property type="entry name" value="WD40/YVTN_repeat-like_dom_sf"/>
</dbReference>
<evidence type="ECO:0000256" key="1">
    <source>
        <dbReference type="ARBA" id="ARBA00009422"/>
    </source>
</evidence>
<comment type="similarity">
    <text evidence="1">Belongs to the VPS8 family.</text>
</comment>
<evidence type="ECO:0000259" key="5">
    <source>
        <dbReference type="Pfam" id="PF25066"/>
    </source>
</evidence>
<dbReference type="InterPro" id="IPR001680">
    <property type="entry name" value="WD40_rpt"/>
</dbReference>
<reference evidence="6" key="1">
    <citation type="submission" date="2022-05" db="EMBL/GenBank/DDBJ databases">
        <title>The Musa troglodytarum L. genome provides insights into the mechanism of non-climacteric behaviour and enrichment of carotenoids.</title>
        <authorList>
            <person name="Wang J."/>
        </authorList>
    </citation>
    <scope>NUCLEOTIDE SEQUENCE</scope>
    <source>
        <tissue evidence="6">Leaf</tissue>
    </source>
</reference>
<evidence type="ECO:0000259" key="4">
    <source>
        <dbReference type="Pfam" id="PF12816"/>
    </source>
</evidence>
<dbReference type="GO" id="GO:0006623">
    <property type="term" value="P:protein targeting to vacuole"/>
    <property type="evidence" value="ECO:0007669"/>
    <property type="project" value="InterPro"/>
</dbReference>
<gene>
    <name evidence="6" type="ORF">MUK42_09092</name>
</gene>
<name>A0A9E7EIU0_9LILI</name>
<feature type="domain" description="Vacuolar protein sorting-associated protein 8 central" evidence="4">
    <location>
        <begin position="1057"/>
        <end position="1241"/>
    </location>
</feature>
<evidence type="ECO:0000313" key="7">
    <source>
        <dbReference type="Proteomes" id="UP001055439"/>
    </source>
</evidence>
<dbReference type="PANTHER" id="PTHR12616">
    <property type="entry name" value="VACUOLAR PROTEIN SORTING VPS41"/>
    <property type="match status" value="1"/>
</dbReference>
<evidence type="ECO:0000313" key="6">
    <source>
        <dbReference type="EMBL" id="URD77037.1"/>
    </source>
</evidence>
<dbReference type="Pfam" id="PF25066">
    <property type="entry name" value="TPR_VPS8_2"/>
    <property type="match status" value="1"/>
</dbReference>
<organism evidence="6 7">
    <name type="scientific">Musa troglodytarum</name>
    <name type="common">fe'i banana</name>
    <dbReference type="NCBI Taxonomy" id="320322"/>
    <lineage>
        <taxon>Eukaryota</taxon>
        <taxon>Viridiplantae</taxon>
        <taxon>Streptophyta</taxon>
        <taxon>Embryophyta</taxon>
        <taxon>Tracheophyta</taxon>
        <taxon>Spermatophyta</taxon>
        <taxon>Magnoliopsida</taxon>
        <taxon>Liliopsida</taxon>
        <taxon>Zingiberales</taxon>
        <taxon>Musaceae</taxon>
        <taxon>Musa</taxon>
    </lineage>
</organism>
<dbReference type="InterPro" id="IPR045111">
    <property type="entry name" value="Vps41/Vps8"/>
</dbReference>
<feature type="compositionally biased region" description="Low complexity" evidence="3">
    <location>
        <begin position="209"/>
        <end position="228"/>
    </location>
</feature>
<dbReference type="InterPro" id="IPR025941">
    <property type="entry name" value="Vps8_central_dom"/>
</dbReference>
<dbReference type="GO" id="GO:0030897">
    <property type="term" value="C:HOPS complex"/>
    <property type="evidence" value="ECO:0007669"/>
    <property type="project" value="TreeGrafter"/>
</dbReference>
<evidence type="ECO:0000256" key="2">
    <source>
        <dbReference type="PROSITE-ProRule" id="PRU00221"/>
    </source>
</evidence>
<evidence type="ECO:0000256" key="3">
    <source>
        <dbReference type="SAM" id="MobiDB-lite"/>
    </source>
</evidence>
<dbReference type="Pfam" id="PF12816">
    <property type="entry name" value="TPR_Vps8"/>
    <property type="match status" value="1"/>
</dbReference>
<dbReference type="InterPro" id="IPR036322">
    <property type="entry name" value="WD40_repeat_dom_sf"/>
</dbReference>
<feature type="compositionally biased region" description="Polar residues" evidence="3">
    <location>
        <begin position="1896"/>
        <end position="1909"/>
    </location>
</feature>
<dbReference type="PROSITE" id="PS50082">
    <property type="entry name" value="WD_REPEATS_2"/>
    <property type="match status" value="1"/>
</dbReference>
<proteinExistence type="inferred from homology"/>
<evidence type="ECO:0008006" key="8">
    <source>
        <dbReference type="Google" id="ProtNLM"/>
    </source>
</evidence>
<dbReference type="GO" id="GO:0005770">
    <property type="term" value="C:late endosome"/>
    <property type="evidence" value="ECO:0007669"/>
    <property type="project" value="TreeGrafter"/>
</dbReference>
<feature type="repeat" description="WD" evidence="2">
    <location>
        <begin position="576"/>
        <end position="617"/>
    </location>
</feature>
<feature type="domain" description="VPS8-like TPR-like repeats" evidence="5">
    <location>
        <begin position="1660"/>
        <end position="1812"/>
    </location>
</feature>
<sequence>MDQQKGNANWVHKFVCGRSVSRIRFESFVTRPDRCRLVVKFVSRPAGGFMQSSFDAKICIKETATRQEPDDTVMTTSPAPLDLDSLLRSHGGDLFSSSSDDDGGGGDAELPPAVRRRTVEEILNDSDSDSDSDASSPHLSKAPVLVSKALTLTPEQKPTEGAGVAEEAARRVQESVSEIAEEPSTSFDWRRRSRELSASVSLSSLGLWNTTSSSSSSSSSSSRPLPSLFGGVRPNPKPGAALAAAVAASRAVPTPHAVAIKNRRASIGFVWKDLEESGGDAVGSAGSEGLDGSEHSEVTVLSENFEPGGVEGEVLRSSVEASEDVHGDDEVSEAGRGSVSANEIVTPGKLEEDAMDLVETGQELSVHVIPDENAPKVDDNLLFTDDDVVHENTVDTNKEAEPEMPETEREDIGEENSPDEVISIREETQVISDIDRLIEERLVQLENSKKAEKKAEKKLRASMKPLEWAEELEKRHASSGLHWEEGVAAQPMRLEGIRRGPPAVGYLQIDLDNAITRAISSQSFKRDHGSPQVVAVHMNYVAVGMSKGAVIVLTSKYSTHLVDNMDSKMLTFGSHGEKSQTPVTSMCFNQQGDLLLVGYGDGHLTVWDVQKAIAAKVITGEHAAPVVHTLFLGQDPQTTRQFKAVTGDCKGLVLLHTVSVVPLLNRFSIKTQCLLDGQKTGTVLCACPLLMDDFHGFVNPSTQGYSAMSSNGLGSMVGGVVGGVVGGEAGWKLFNEGSSLAEEGVVIFVTHQNALVVRLSPNVEVFDKFPRPDGVREGSMPYAAWKWTLVHDSSPDSSDRISWLAIAWDRRVQVAKLVKSKMKRHKEWSLDSAAVGVAWLDDQMLVVVTLRGHLCLFSKDGNELHRTSFVVSGLGIDDVITYNTYFSNTFGNPEKAFHNSIAVRGATIYILGPMHLIVSRLLPWMERIQVLQRAGDWMGALDMSMRLYDGNAHGVIDLPRTLDAIREVIMPFLVELILSYVDEVFSYISVAFCNQIEKVDLVDGMKSADSTLLAEIEGQYARVGGVAVEFCVHVKRTDILFDTIFSKFVAVEHGGTFLEILEPYILKDVLGSLPPEIMQALVEHYSSRGWLQRVEQCVLHMDISSLDFNQVVRLCREHGLYGALIYLFNRGLDDYKTPLEELLVVVQDTSRGDAASVGYRMLVYLKYCFQGLAFPPGHGTLPSSSVQSVRVELLQFLLEDSKNLNSEALKSFKASCGLCPNLCHLLWLDTESTLEVLRCAFAEEGHKRMDESVQCKSESNVEHEKEDDFQSLENQDAIVQNIVNKLINILDLESEVIKSFVMEHSVDVWPSKKDLSQLLQFIAFLVSYKQATISGRVLKHILQYLTSHDLASYDPNNEAEASQREKQVLTLLKIVPQADWNPVDLIYLCADAHFYQACGLIHEIRGQYIDALDSYMKDLDEPIHAFAFINKILLQLKNNEASCFETPVILRIPELVKLSRECTFFLVIDQFSSQCQHILSELRSHPQSLFLFLKTAIDVHLSGNLSFPVLETVQGSNASFGKIRDTPNDLEEYAKRLSSFPKLLHHNPIHVTDELTELYLVLLCQFERSSVLKFLETFDNYRLEQCLRICQEHGVTDAAAFLLERVGDVGSALILMLTGLKEKIELLVGAVERIYPQMVSSNLFGLEQLEDIIKLKEVVSVHDVLHASISLCQRNTRRLDPVESESLWFRLLDFFSEPLKWLFASKEVSMKQSHQNAEPANVVETMSKVSHRKCATILRKLFSQFVGELIEGMAEYIPLPVVMAKLLSDNGNQEFGDFKLTILRMLGTYGYERKILGTAKSLIEDDTFYSLSLLRKGASHAYALQDFICCICGCSLTKGSASGIRIFSCGHSTHLQCEFEESRKDPLVGCLVCLPKRNAHAQSKSFFVENSLIETSTSSSRPSEGFHNTQHMHESDTTEKPCGLQQISRFGILSDLQKTEKYLRVDTVPQLRLAPPAIYHEKIQQRPGSVMGEPSDNSLKNEKPNKRWQLKELKSRGSLNMFPLKSNIFGLEKNKAR</sequence>